<evidence type="ECO:0000256" key="6">
    <source>
        <dbReference type="ARBA" id="ARBA00023229"/>
    </source>
</evidence>
<gene>
    <name evidence="11" type="primary">LOC108624334</name>
</gene>
<keyword evidence="10" id="KW-1185">Reference proteome</keyword>
<evidence type="ECO:0000256" key="1">
    <source>
        <dbReference type="ARBA" id="ARBA00001946"/>
    </source>
</evidence>
<dbReference type="GO" id="GO:0042811">
    <property type="term" value="P:pheromone biosynthetic process"/>
    <property type="evidence" value="ECO:0007669"/>
    <property type="project" value="UniProtKB-ARBA"/>
</dbReference>
<dbReference type="AlphaFoldDB" id="A0AAJ7IXV7"/>
<organism evidence="10 11">
    <name type="scientific">Ceratina calcarata</name>
    <dbReference type="NCBI Taxonomy" id="156304"/>
    <lineage>
        <taxon>Eukaryota</taxon>
        <taxon>Metazoa</taxon>
        <taxon>Ecdysozoa</taxon>
        <taxon>Arthropoda</taxon>
        <taxon>Hexapoda</taxon>
        <taxon>Insecta</taxon>
        <taxon>Pterygota</taxon>
        <taxon>Neoptera</taxon>
        <taxon>Endopterygota</taxon>
        <taxon>Hymenoptera</taxon>
        <taxon>Apocrita</taxon>
        <taxon>Aculeata</taxon>
        <taxon>Apoidea</taxon>
        <taxon>Anthophila</taxon>
        <taxon>Apidae</taxon>
        <taxon>Ceratina</taxon>
        <taxon>Zadontomerus</taxon>
    </lineage>
</organism>
<keyword evidence="6" id="KW-0414">Isoprene biosynthesis</keyword>
<evidence type="ECO:0000313" key="11">
    <source>
        <dbReference type="RefSeq" id="XP_017879050.1"/>
    </source>
</evidence>
<evidence type="ECO:0000313" key="10">
    <source>
        <dbReference type="Proteomes" id="UP000694925"/>
    </source>
</evidence>
<dbReference type="InterPro" id="IPR008949">
    <property type="entry name" value="Isoprenoid_synthase_dom_sf"/>
</dbReference>
<evidence type="ECO:0000256" key="3">
    <source>
        <dbReference type="ARBA" id="ARBA00022679"/>
    </source>
</evidence>
<comment type="similarity">
    <text evidence="2 9">Belongs to the FPP/GGPP synthase family.</text>
</comment>
<dbReference type="SUPFAM" id="SSF48576">
    <property type="entry name" value="Terpenoid synthases"/>
    <property type="match status" value="1"/>
</dbReference>
<dbReference type="GO" id="GO:0005737">
    <property type="term" value="C:cytoplasm"/>
    <property type="evidence" value="ECO:0007669"/>
    <property type="project" value="TreeGrafter"/>
</dbReference>
<dbReference type="CDD" id="cd00685">
    <property type="entry name" value="Trans_IPPS_HT"/>
    <property type="match status" value="1"/>
</dbReference>
<keyword evidence="5" id="KW-0460">Magnesium</keyword>
<keyword evidence="3 9" id="KW-0808">Transferase</keyword>
<dbReference type="RefSeq" id="XP_017879050.1">
    <property type="nucleotide sequence ID" value="XM_018023561.2"/>
</dbReference>
<dbReference type="InterPro" id="IPR000092">
    <property type="entry name" value="Polyprenyl_synt"/>
</dbReference>
<dbReference type="GO" id="GO:0004337">
    <property type="term" value="F:(2E,6E)-farnesyl diphosphate synthase activity"/>
    <property type="evidence" value="ECO:0007669"/>
    <property type="project" value="TreeGrafter"/>
</dbReference>
<dbReference type="InterPro" id="IPR039702">
    <property type="entry name" value="FPS1-like"/>
</dbReference>
<dbReference type="GO" id="GO:0046872">
    <property type="term" value="F:metal ion binding"/>
    <property type="evidence" value="ECO:0007669"/>
    <property type="project" value="UniProtKB-KW"/>
</dbReference>
<dbReference type="Pfam" id="PF00348">
    <property type="entry name" value="polyprenyl_synt"/>
    <property type="match status" value="1"/>
</dbReference>
<dbReference type="GeneID" id="108624334"/>
<comment type="cofactor">
    <cofactor evidence="1">
        <name>Mg(2+)</name>
        <dbReference type="ChEBI" id="CHEBI:18420"/>
    </cofactor>
</comment>
<accession>A0AAJ7IXV7</accession>
<dbReference type="KEGG" id="ccal:108624334"/>
<dbReference type="GO" id="GO:0045337">
    <property type="term" value="P:farnesyl diphosphate biosynthetic process"/>
    <property type="evidence" value="ECO:0007669"/>
    <property type="project" value="TreeGrafter"/>
</dbReference>
<dbReference type="SFLD" id="SFLDS00005">
    <property type="entry name" value="Isoprenoid_Synthase_Type_I"/>
    <property type="match status" value="1"/>
</dbReference>
<proteinExistence type="inferred from homology"/>
<dbReference type="PROSITE" id="PS00444">
    <property type="entry name" value="POLYPRENYL_SYNTHASE_2"/>
    <property type="match status" value="1"/>
</dbReference>
<dbReference type="FunFam" id="1.10.600.10:FF:000021">
    <property type="entry name" value="Farnesyl pyrophosphate synthase"/>
    <property type="match status" value="1"/>
</dbReference>
<dbReference type="Proteomes" id="UP000694925">
    <property type="component" value="Unplaced"/>
</dbReference>
<comment type="pathway">
    <text evidence="7">Pheromone biosynthesis.</text>
</comment>
<keyword evidence="4" id="KW-0479">Metal-binding</keyword>
<dbReference type="Gene3D" id="1.10.600.10">
    <property type="entry name" value="Farnesyl Diphosphate Synthase"/>
    <property type="match status" value="1"/>
</dbReference>
<dbReference type="GO" id="GO:0004161">
    <property type="term" value="F:dimethylallyltranstransferase activity"/>
    <property type="evidence" value="ECO:0007669"/>
    <property type="project" value="TreeGrafter"/>
</dbReference>
<dbReference type="PANTHER" id="PTHR11525">
    <property type="entry name" value="FARNESYL-PYROPHOSPHATE SYNTHETASE"/>
    <property type="match status" value="1"/>
</dbReference>
<evidence type="ECO:0000256" key="8">
    <source>
        <dbReference type="ARBA" id="ARBA00034546"/>
    </source>
</evidence>
<evidence type="ECO:0000256" key="7">
    <source>
        <dbReference type="ARBA" id="ARBA00033740"/>
    </source>
</evidence>
<evidence type="ECO:0000256" key="2">
    <source>
        <dbReference type="ARBA" id="ARBA00006706"/>
    </source>
</evidence>
<dbReference type="PANTHER" id="PTHR11525:SF0">
    <property type="entry name" value="FARNESYL PYROPHOSPHATE SYNTHASE"/>
    <property type="match status" value="1"/>
</dbReference>
<evidence type="ECO:0000256" key="9">
    <source>
        <dbReference type="RuleBase" id="RU004466"/>
    </source>
</evidence>
<protein>
    <recommendedName>
        <fullName evidence="8">Farnesyl pyrophosphate synthase</fullName>
    </recommendedName>
</protein>
<reference evidence="11" key="1">
    <citation type="submission" date="2025-08" db="UniProtKB">
        <authorList>
            <consortium name="RefSeq"/>
        </authorList>
    </citation>
    <scope>IDENTIFICATION</scope>
    <source>
        <tissue evidence="11">Whole body</tissue>
    </source>
</reference>
<sequence length="420" mass="48498">MSITAPKHVILSLFKRNVSQSIVDRTKNSVLRQFHQGSQIQFRKDLNRSPSAYLRSKNVDVRTMYSVSEDTYVSNKDESRELMAIWPDVVRDLTNTGRHLDIPDVTKWLAKVLQYNVPIGKKIRGLSVIYAYKSLCPHDLTDENLRLARILAWCAELMQAYFLVLDDIQDGSETRRNQPCWYLTNGIGLAATNDAIMLEMCIYQLLRKHFRTNECYLGLIELFLDSTLRTAMGQCLDMLSTNFGKAVNLDLYTMDRYNSIVKYKTCHYTFVLPAMAAMNLAGIKDPEMYRQAETILLEMGHLFQVRDDYLDCYGDPEVTGKIGTDIEAGKCSWLVVVALQRTTREQRKILEECYGIDDKEKVARVKQLYNELGLQNTYAVYEEETYNLLNTHIQQVSRGLPHDFFLKLLDRACRKVGRKD</sequence>
<dbReference type="InterPro" id="IPR033749">
    <property type="entry name" value="Polyprenyl_synt_CS"/>
</dbReference>
<evidence type="ECO:0000256" key="5">
    <source>
        <dbReference type="ARBA" id="ARBA00022842"/>
    </source>
</evidence>
<name>A0AAJ7IXV7_9HYME</name>
<dbReference type="CTD" id="36209"/>
<evidence type="ECO:0000256" key="4">
    <source>
        <dbReference type="ARBA" id="ARBA00022723"/>
    </source>
</evidence>